<keyword evidence="4" id="KW-1185">Reference proteome</keyword>
<dbReference type="Pfam" id="PF09423">
    <property type="entry name" value="PhoD"/>
    <property type="match status" value="1"/>
</dbReference>
<sequence>MPDDDPSQSLDQDYGPLLLGPVLRRVEGDRATIWVETSHPATVEVDAAPAGGSARTFTVHGHHYALVVVSGLPEDAVTPYRVSIDGTVVWPPPDSDAPPSAIRTRPSGAPVRLIFGSCRESSPLSVTRFPPDALDAYAGRLIESINADAPTEWPDMLVLLGDQVYADETPEKIQKWLRRRKRRADAPKKQVVDYHEYTKLYLDSWGDPEIRWLLSTVPSVMIFDDHEIIDDWNTSDRWRAKMADLSWWEQRIQAGLSSYWVYQHLGNIAPSALDDDFVYAAVMRAGGDATEVLDAFGTRADHEPTAYRWSYTIDIDRTRLIVVDNRAARVLERGHRAMLRESEWQWLTERIPGDYDHLLIGSSLPWLLPPAIHHLEAATERIAESPRDWVSKFGEKLRQAVDLEHWAAFSRSFDGLTELLSKVGAGQGGVSPPPASISVLSGDVHHSYAARADLDSSVVSPVHQLTCSPVHNDMPRYIRPAMKFGWNPPAAKLMRALARSVGLPPPPVRWDKTADPYFGNAVGVLLLDGRSAHVTVEGTRPDKTLGKVASLQLS</sequence>
<reference evidence="4" key="1">
    <citation type="journal article" date="2019" name="Int. J. Syst. Evol. Microbiol.">
        <title>The Global Catalogue of Microorganisms (GCM) 10K type strain sequencing project: providing services to taxonomists for standard genome sequencing and annotation.</title>
        <authorList>
            <consortium name="The Broad Institute Genomics Platform"/>
            <consortium name="The Broad Institute Genome Sequencing Center for Infectious Disease"/>
            <person name="Wu L."/>
            <person name="Ma J."/>
        </authorList>
    </citation>
    <scope>NUCLEOTIDE SEQUENCE [LARGE SCALE GENOMIC DNA]</scope>
    <source>
        <strain evidence="4">JCM 15933</strain>
    </source>
</reference>
<dbReference type="InterPro" id="IPR029052">
    <property type="entry name" value="Metallo-depent_PP-like"/>
</dbReference>
<feature type="domain" description="DUF7800" evidence="2">
    <location>
        <begin position="16"/>
        <end position="102"/>
    </location>
</feature>
<organism evidence="3 4">
    <name type="scientific">Dactylosporangium maewongense</name>
    <dbReference type="NCBI Taxonomy" id="634393"/>
    <lineage>
        <taxon>Bacteria</taxon>
        <taxon>Bacillati</taxon>
        <taxon>Actinomycetota</taxon>
        <taxon>Actinomycetes</taxon>
        <taxon>Micromonosporales</taxon>
        <taxon>Micromonosporaceae</taxon>
        <taxon>Dactylosporangium</taxon>
    </lineage>
</organism>
<dbReference type="InterPro" id="IPR018946">
    <property type="entry name" value="PhoD-like_MPP"/>
</dbReference>
<dbReference type="RefSeq" id="WP_344507961.1">
    <property type="nucleotide sequence ID" value="NZ_BAAAQD010000018.1"/>
</dbReference>
<evidence type="ECO:0000313" key="3">
    <source>
        <dbReference type="EMBL" id="GAA1545287.1"/>
    </source>
</evidence>
<dbReference type="Pfam" id="PF25077">
    <property type="entry name" value="DUF7800"/>
    <property type="match status" value="1"/>
</dbReference>
<proteinExistence type="predicted"/>
<evidence type="ECO:0000259" key="1">
    <source>
        <dbReference type="Pfam" id="PF09423"/>
    </source>
</evidence>
<dbReference type="PANTHER" id="PTHR37031:SF2">
    <property type="entry name" value="PHOD-LIKE PHOSPHATASE METALLOPHOSPHATASE DOMAIN-CONTAINING PROTEIN"/>
    <property type="match status" value="1"/>
</dbReference>
<dbReference type="PANTHER" id="PTHR37031">
    <property type="entry name" value="METALLOPHOSPHATASE BINDING DOMAIN PROTEIN"/>
    <property type="match status" value="1"/>
</dbReference>
<dbReference type="InterPro" id="IPR038607">
    <property type="entry name" value="PhoD-like_sf"/>
</dbReference>
<evidence type="ECO:0000313" key="4">
    <source>
        <dbReference type="Proteomes" id="UP001501470"/>
    </source>
</evidence>
<name>A0ABP4MIU0_9ACTN</name>
<dbReference type="EMBL" id="BAAAQD010000018">
    <property type="protein sequence ID" value="GAA1545287.1"/>
    <property type="molecule type" value="Genomic_DNA"/>
</dbReference>
<dbReference type="Proteomes" id="UP001501470">
    <property type="component" value="Unassembled WGS sequence"/>
</dbReference>
<dbReference type="SUPFAM" id="SSF56300">
    <property type="entry name" value="Metallo-dependent phosphatases"/>
    <property type="match status" value="1"/>
</dbReference>
<feature type="domain" description="PhoD-like phosphatase metallophosphatase" evidence="1">
    <location>
        <begin position="152"/>
        <end position="263"/>
    </location>
</feature>
<gene>
    <name evidence="3" type="ORF">GCM10009827_076630</name>
</gene>
<dbReference type="InterPro" id="IPR056702">
    <property type="entry name" value="DUF7800"/>
</dbReference>
<dbReference type="Gene3D" id="3.60.21.70">
    <property type="entry name" value="PhoD-like phosphatase"/>
    <property type="match status" value="1"/>
</dbReference>
<comment type="caution">
    <text evidence="3">The sequence shown here is derived from an EMBL/GenBank/DDBJ whole genome shotgun (WGS) entry which is preliminary data.</text>
</comment>
<accession>A0ABP4MIU0</accession>
<evidence type="ECO:0000259" key="2">
    <source>
        <dbReference type="Pfam" id="PF25077"/>
    </source>
</evidence>
<protein>
    <submittedName>
        <fullName evidence="3">Alkaline phosphatase D family protein</fullName>
    </submittedName>
</protein>
<dbReference type="CDD" id="cd07389">
    <property type="entry name" value="MPP_PhoD"/>
    <property type="match status" value="1"/>
</dbReference>